<dbReference type="AlphaFoldDB" id="A0A975S2G4"/>
<keyword evidence="3" id="KW-1185">Reference proteome</keyword>
<gene>
    <name evidence="2" type="ORF">KM031_07170</name>
</gene>
<reference evidence="2" key="1">
    <citation type="submission" date="2021-06" db="EMBL/GenBank/DDBJ databases">
        <title>Direct submission.</title>
        <authorList>
            <person name="Lee C.-S."/>
            <person name="Jin L."/>
        </authorList>
    </citation>
    <scope>NUCLEOTIDE SEQUENCE</scope>
    <source>
        <strain evidence="2">Con5</strain>
    </source>
</reference>
<dbReference type="InterPro" id="IPR028992">
    <property type="entry name" value="Hedgehog/Intein_dom"/>
</dbReference>
<evidence type="ECO:0000259" key="1">
    <source>
        <dbReference type="Pfam" id="PF13403"/>
    </source>
</evidence>
<sequence length="337" mass="36391">MSGWIALSDRDTLLDPAEDGGLLDRGQLVLELAMPLQEPQVLLDYRSDQGGWQRAFSLLYDPAHGIGILHRQGQTLRRHRLPGPLPNGPGLARLIFRWDGPARHWGLRFDPLDGAAPLPEATGIDPLPLPLSDLLQLCRGGPDVQRHPAVQWFGATRGALPPPHAPWVGQRTPVATPTGFRAAGSLAAGDMVMTRGGAARMLQSVRRIDLPSRGCHAPVLLRAPYFIRNRDLLVSADQQILLTGAEVEYLFSEDEVLVEAQHLTDNRSALFDTRRAVTATVSLDIGPVGLIQSDGLAFASARHNTAPASAPPVRLLRSYEAVPLLALLGRGNGSRAA</sequence>
<dbReference type="RefSeq" id="WP_215503832.1">
    <property type="nucleotide sequence ID" value="NZ_CP076361.1"/>
</dbReference>
<dbReference type="Pfam" id="PF13403">
    <property type="entry name" value="Hint_2"/>
    <property type="match status" value="1"/>
</dbReference>
<name>A0A975S2G4_9RHOB</name>
<accession>A0A975S2G4</accession>
<proteinExistence type="predicted"/>
<evidence type="ECO:0000313" key="3">
    <source>
        <dbReference type="Proteomes" id="UP000679352"/>
    </source>
</evidence>
<dbReference type="KEGG" id="gfu:KM031_07170"/>
<evidence type="ECO:0000313" key="2">
    <source>
        <dbReference type="EMBL" id="QWK91642.1"/>
    </source>
</evidence>
<dbReference type="EMBL" id="CP076361">
    <property type="protein sequence ID" value="QWK91642.1"/>
    <property type="molecule type" value="Genomic_DNA"/>
</dbReference>
<organism evidence="2 3">
    <name type="scientific">Gemmobacter fulvus</name>
    <dbReference type="NCBI Taxonomy" id="2840474"/>
    <lineage>
        <taxon>Bacteria</taxon>
        <taxon>Pseudomonadati</taxon>
        <taxon>Pseudomonadota</taxon>
        <taxon>Alphaproteobacteria</taxon>
        <taxon>Rhodobacterales</taxon>
        <taxon>Paracoccaceae</taxon>
        <taxon>Gemmobacter</taxon>
    </lineage>
</organism>
<dbReference type="Proteomes" id="UP000679352">
    <property type="component" value="Chromosome"/>
</dbReference>
<feature type="domain" description="Hedgehog/Intein (Hint)" evidence="1">
    <location>
        <begin position="172"/>
        <end position="278"/>
    </location>
</feature>
<protein>
    <submittedName>
        <fullName evidence="2">Hint domain-containing protein</fullName>
    </submittedName>
</protein>